<evidence type="ECO:0000313" key="3">
    <source>
        <dbReference type="Proteomes" id="UP001222932"/>
    </source>
</evidence>
<feature type="compositionally biased region" description="Acidic residues" evidence="1">
    <location>
        <begin position="15"/>
        <end position="25"/>
    </location>
</feature>
<comment type="caution">
    <text evidence="2">The sequence shown here is derived from an EMBL/GenBank/DDBJ whole genome shotgun (WGS) entry which is preliminary data.</text>
</comment>
<keyword evidence="3" id="KW-1185">Reference proteome</keyword>
<reference evidence="2" key="2">
    <citation type="submission" date="2023-06" db="EMBL/GenBank/DDBJ databases">
        <authorList>
            <person name="Kobayashi Y."/>
            <person name="Kayamori A."/>
            <person name="Aoki K."/>
            <person name="Shiwa Y."/>
            <person name="Fujita N."/>
            <person name="Sugita T."/>
            <person name="Iwasaki W."/>
            <person name="Tanaka N."/>
            <person name="Takashima M."/>
        </authorList>
    </citation>
    <scope>NUCLEOTIDE SEQUENCE</scope>
    <source>
        <strain evidence="2">HIS016</strain>
    </source>
</reference>
<protein>
    <submittedName>
        <fullName evidence="2">Uncharacterized protein</fullName>
    </submittedName>
</protein>
<name>A0AAD3TWN6_9TREE</name>
<organism evidence="2 3">
    <name type="scientific">Cutaneotrichosporon spelunceum</name>
    <dbReference type="NCBI Taxonomy" id="1672016"/>
    <lineage>
        <taxon>Eukaryota</taxon>
        <taxon>Fungi</taxon>
        <taxon>Dikarya</taxon>
        <taxon>Basidiomycota</taxon>
        <taxon>Agaricomycotina</taxon>
        <taxon>Tremellomycetes</taxon>
        <taxon>Trichosporonales</taxon>
        <taxon>Trichosporonaceae</taxon>
        <taxon>Cutaneotrichosporon</taxon>
    </lineage>
</organism>
<proteinExistence type="predicted"/>
<accession>A0AAD3TWN6</accession>
<gene>
    <name evidence="2" type="ORF">CspeluHIS016_0406990</name>
</gene>
<feature type="region of interest" description="Disordered" evidence="1">
    <location>
        <begin position="1"/>
        <end position="108"/>
    </location>
</feature>
<dbReference type="EMBL" id="BTCM01000004">
    <property type="protein sequence ID" value="GMK57865.1"/>
    <property type="molecule type" value="Genomic_DNA"/>
</dbReference>
<dbReference type="AlphaFoldDB" id="A0AAD3TWN6"/>
<dbReference type="Proteomes" id="UP001222932">
    <property type="component" value="Unassembled WGS sequence"/>
</dbReference>
<reference evidence="2" key="1">
    <citation type="journal article" date="2023" name="BMC Genomics">
        <title>Chromosome-level genome assemblies of Cutaneotrichosporon spp. (Trichosporonales, Basidiomycota) reveal imbalanced evolution between nucleotide sequences and chromosome synteny.</title>
        <authorList>
            <person name="Kobayashi Y."/>
            <person name="Kayamori A."/>
            <person name="Aoki K."/>
            <person name="Shiwa Y."/>
            <person name="Matsutani M."/>
            <person name="Fujita N."/>
            <person name="Sugita T."/>
            <person name="Iwasaki W."/>
            <person name="Tanaka N."/>
            <person name="Takashima M."/>
        </authorList>
    </citation>
    <scope>NUCLEOTIDE SEQUENCE</scope>
    <source>
        <strain evidence="2">HIS016</strain>
    </source>
</reference>
<feature type="compositionally biased region" description="Polar residues" evidence="1">
    <location>
        <begin position="91"/>
        <end position="108"/>
    </location>
</feature>
<feature type="compositionally biased region" description="Pro residues" evidence="1">
    <location>
        <begin position="40"/>
        <end position="50"/>
    </location>
</feature>
<evidence type="ECO:0000313" key="2">
    <source>
        <dbReference type="EMBL" id="GMK57865.1"/>
    </source>
</evidence>
<evidence type="ECO:0000256" key="1">
    <source>
        <dbReference type="SAM" id="MobiDB-lite"/>
    </source>
</evidence>
<sequence>MEEMEIEEGLAAAEQAEEGDMDLDELAQPPLDKPSQAPSETPPQPQPDPTTPRRRSRRITVNPQFDSPPETLRPPPNAFSTPKPADADNEPTPSRLTRATTPAGTTREQLLATPAVPIDDGDETRYGRYYEALVRPLRIQTLGQGIGRLKFEDMAQCYPLIAAETPDGLRAAWESTLDQVRGEAMEGAYSLFEEYRMARKLQRLADTVDDGLRWKAEHPGVVPPGAWRPDLTPQVLSTAANLGVYDESWRMLREEYLSLTTECGERLKRVEDKRAQLASLDNGVSDAVLELSKTNALFEDFPTIAMLEWAEDVGAE</sequence>